<feature type="transmembrane region" description="Helical" evidence="1">
    <location>
        <begin position="208"/>
        <end position="226"/>
    </location>
</feature>
<evidence type="ECO:0000256" key="1">
    <source>
        <dbReference type="SAM" id="Phobius"/>
    </source>
</evidence>
<feature type="transmembrane region" description="Helical" evidence="1">
    <location>
        <begin position="172"/>
        <end position="196"/>
    </location>
</feature>
<feature type="transmembrane region" description="Helical" evidence="1">
    <location>
        <begin position="116"/>
        <end position="134"/>
    </location>
</feature>
<feature type="transmembrane region" description="Helical" evidence="1">
    <location>
        <begin position="7"/>
        <end position="25"/>
    </location>
</feature>
<feature type="transmembrane region" description="Helical" evidence="1">
    <location>
        <begin position="146"/>
        <end position="165"/>
    </location>
</feature>
<feature type="transmembrane region" description="Helical" evidence="1">
    <location>
        <begin position="408"/>
        <end position="429"/>
    </location>
</feature>
<feature type="transmembrane region" description="Helical" evidence="1">
    <location>
        <begin position="384"/>
        <end position="401"/>
    </location>
</feature>
<evidence type="ECO:0000313" key="3">
    <source>
        <dbReference type="Proteomes" id="UP000179219"/>
    </source>
</evidence>
<feature type="transmembrane region" description="Helical" evidence="1">
    <location>
        <begin position="355"/>
        <end position="372"/>
    </location>
</feature>
<reference evidence="2 3" key="1">
    <citation type="journal article" date="2016" name="Nat. Commun.">
        <title>Thousands of microbial genomes shed light on interconnected biogeochemical processes in an aquifer system.</title>
        <authorList>
            <person name="Anantharaman K."/>
            <person name="Brown C.T."/>
            <person name="Hug L.A."/>
            <person name="Sharon I."/>
            <person name="Castelle C.J."/>
            <person name="Probst A.J."/>
            <person name="Thomas B.C."/>
            <person name="Singh A."/>
            <person name="Wilkins M.J."/>
            <person name="Karaoz U."/>
            <person name="Brodie E.L."/>
            <person name="Williams K.H."/>
            <person name="Hubbard S.S."/>
            <person name="Banfield J.F."/>
        </authorList>
    </citation>
    <scope>NUCLEOTIDE SEQUENCE [LARGE SCALE GENOMIC DNA]</scope>
</reference>
<feature type="transmembrane region" description="Helical" evidence="1">
    <location>
        <begin position="238"/>
        <end position="257"/>
    </location>
</feature>
<evidence type="ECO:0000313" key="2">
    <source>
        <dbReference type="EMBL" id="OGM10038.1"/>
    </source>
</evidence>
<keyword evidence="1" id="KW-0812">Transmembrane</keyword>
<protein>
    <recommendedName>
        <fullName evidence="4">Glycosyltransferase RgtA/B/C/D-like domain-containing protein</fullName>
    </recommendedName>
</protein>
<gene>
    <name evidence="2" type="ORF">A2159_00325</name>
</gene>
<keyword evidence="1" id="KW-1133">Transmembrane helix</keyword>
<feature type="transmembrane region" description="Helical" evidence="1">
    <location>
        <begin position="485"/>
        <end position="503"/>
    </location>
</feature>
<evidence type="ECO:0008006" key="4">
    <source>
        <dbReference type="Google" id="ProtNLM"/>
    </source>
</evidence>
<sequence length="512" mass="58500">MKKLFNLFYYIFIIVVLLFAVRGVSGNPSKGDMNSSYWKEDGPFELSPERGRFALTFSIIEDKSLSFSLPVAQFTLPDLGFHMGKFVSLFAPGVSFVAIPGYLIGKNFGVSQLGTFMIICLFAFLNALLISKISTKLGANDLQAKIASLIFLFATPAFSYATTLYQHHITTFLILVGILSQLTLSPFLNLLVIWLLYGIGISIDYPNALLMAPSVFIAISNIIYKINSEERYGISIDLKKILTVFIILIPLSLFFWYNKLTYGSPFQLAGTVKNVYKIENDTPIFREDLKDDQIFRLELPESDKSALAFFETRNLIRGLYIHFLSPDRGILLFTPVLFLGIGGIFFYPKKERKEYTLLLSLIGVNLIIYSLWGDPWGGWAFGSRYLIPSYAIILIFVPFLLSKYRNWMFTIFFIAVMTYSISVNSLGALTSISNPPKEEAIQLELITNRTEKYTFMRNFDLVIEGKLKSYIYQTYFKDRLEAKKYYFLLDLSLVSFLSLLVLYSQKYENKLK</sequence>
<keyword evidence="1" id="KW-0472">Membrane</keyword>
<feature type="transmembrane region" description="Helical" evidence="1">
    <location>
        <begin position="329"/>
        <end position="348"/>
    </location>
</feature>
<dbReference type="Proteomes" id="UP000179219">
    <property type="component" value="Unassembled WGS sequence"/>
</dbReference>
<organism evidence="2 3">
    <name type="scientific">Candidatus Woesebacteria bacterium RBG_13_34_9</name>
    <dbReference type="NCBI Taxonomy" id="1802477"/>
    <lineage>
        <taxon>Bacteria</taxon>
        <taxon>Candidatus Woeseibacteriota</taxon>
    </lineage>
</organism>
<feature type="transmembrane region" description="Helical" evidence="1">
    <location>
        <begin position="86"/>
        <end position="104"/>
    </location>
</feature>
<proteinExistence type="predicted"/>
<accession>A0A1F7X6Q2</accession>
<dbReference type="AlphaFoldDB" id="A0A1F7X6Q2"/>
<comment type="caution">
    <text evidence="2">The sequence shown here is derived from an EMBL/GenBank/DDBJ whole genome shotgun (WGS) entry which is preliminary data.</text>
</comment>
<name>A0A1F7X6Q2_9BACT</name>
<dbReference type="EMBL" id="MGFP01000016">
    <property type="protein sequence ID" value="OGM10038.1"/>
    <property type="molecule type" value="Genomic_DNA"/>
</dbReference>